<organism evidence="1 2">
    <name type="scientific">Pseudotabrizicola sediminis</name>
    <dbReference type="NCBI Taxonomy" id="2486418"/>
    <lineage>
        <taxon>Bacteria</taxon>
        <taxon>Pseudomonadati</taxon>
        <taxon>Pseudomonadota</taxon>
        <taxon>Alphaproteobacteria</taxon>
        <taxon>Rhodobacterales</taxon>
        <taxon>Paracoccaceae</taxon>
        <taxon>Pseudotabrizicola</taxon>
    </lineage>
</organism>
<dbReference type="Gene3D" id="2.30.30.110">
    <property type="match status" value="1"/>
</dbReference>
<dbReference type="Proteomes" id="UP000297741">
    <property type="component" value="Unassembled WGS sequence"/>
</dbReference>
<protein>
    <recommendedName>
        <fullName evidence="3">Cytotoxic protein CcdB</fullName>
    </recommendedName>
</protein>
<proteinExistence type="predicted"/>
<reference evidence="1 2" key="1">
    <citation type="submission" date="2018-11" db="EMBL/GenBank/DDBJ databases">
        <title>Tabrizicola sp. isolated from sediment of alpine lake.</title>
        <authorList>
            <person name="Liu Z."/>
        </authorList>
    </citation>
    <scope>NUCLEOTIDE SEQUENCE [LARGE SCALE GENOMIC DNA]</scope>
    <source>
        <strain evidence="1 2">DRYC-M-16</strain>
    </source>
</reference>
<sequence>MQKFDVFKIGNDLYLVVQAEHLLELNTIVLLPLLPIPGLPVLTRLTIDIDIEGETYRIRAHMPLTVAAHRLRHLKPVYRLSPDEGQKVMDGLYTILWGL</sequence>
<comment type="caution">
    <text evidence="1">The sequence shown here is derived from an EMBL/GenBank/DDBJ whole genome shotgun (WGS) entry which is preliminary data.</text>
</comment>
<evidence type="ECO:0008006" key="3">
    <source>
        <dbReference type="Google" id="ProtNLM"/>
    </source>
</evidence>
<dbReference type="RefSeq" id="WP_135433981.1">
    <property type="nucleotide sequence ID" value="NZ_RPEM01000026.1"/>
</dbReference>
<evidence type="ECO:0000313" key="1">
    <source>
        <dbReference type="EMBL" id="TGD41399.1"/>
    </source>
</evidence>
<gene>
    <name evidence="1" type="ORF">EEB11_18645</name>
</gene>
<evidence type="ECO:0000313" key="2">
    <source>
        <dbReference type="Proteomes" id="UP000297741"/>
    </source>
</evidence>
<accession>A0ABY2KKS4</accession>
<dbReference type="EMBL" id="RPEM01000026">
    <property type="protein sequence ID" value="TGD41399.1"/>
    <property type="molecule type" value="Genomic_DNA"/>
</dbReference>
<dbReference type="InterPro" id="IPR011067">
    <property type="entry name" value="Plasmid_toxin/cell-grow_inhib"/>
</dbReference>
<dbReference type="SUPFAM" id="SSF50118">
    <property type="entry name" value="Cell growth inhibitor/plasmid maintenance toxic component"/>
    <property type="match status" value="1"/>
</dbReference>
<keyword evidence="2" id="KW-1185">Reference proteome</keyword>
<name>A0ABY2KKS4_9RHOB</name>